<dbReference type="RefSeq" id="WP_048880176.1">
    <property type="nucleotide sequence ID" value="NZ_BANC01000117.1"/>
</dbReference>
<organism evidence="1 2">
    <name type="scientific">Acidocella aminolytica 101 = DSM 11237</name>
    <dbReference type="NCBI Taxonomy" id="1120923"/>
    <lineage>
        <taxon>Bacteria</taxon>
        <taxon>Pseudomonadati</taxon>
        <taxon>Pseudomonadota</taxon>
        <taxon>Alphaproteobacteria</taxon>
        <taxon>Acetobacterales</taxon>
        <taxon>Acidocellaceae</taxon>
        <taxon>Acidocella</taxon>
    </lineage>
</organism>
<dbReference type="EMBL" id="BANC01000117">
    <property type="protein sequence ID" value="GAN81786.1"/>
    <property type="molecule type" value="Genomic_DNA"/>
</dbReference>
<proteinExistence type="predicted"/>
<dbReference type="STRING" id="1120923.SAMN02746095_01290"/>
<protein>
    <recommendedName>
        <fullName evidence="3">Glutathione S-transferase</fullName>
    </recommendedName>
</protein>
<dbReference type="SUPFAM" id="SSF56399">
    <property type="entry name" value="ADP-ribosylation"/>
    <property type="match status" value="1"/>
</dbReference>
<gene>
    <name evidence="1" type="ORF">Aam_119_004</name>
</gene>
<dbReference type="OrthoDB" id="9799937at2"/>
<name>A0A0D6PK51_9PROT</name>
<dbReference type="PANTHER" id="PTHR34129:SF1">
    <property type="entry name" value="DUF952 DOMAIN-CONTAINING PROTEIN"/>
    <property type="match status" value="1"/>
</dbReference>
<evidence type="ECO:0008006" key="3">
    <source>
        <dbReference type="Google" id="ProtNLM"/>
    </source>
</evidence>
<reference evidence="1 2" key="1">
    <citation type="submission" date="2012-11" db="EMBL/GenBank/DDBJ databases">
        <title>Whole genome sequence of Acidocella aminolytica 101 = DSM 11237.</title>
        <authorList>
            <person name="Azuma Y."/>
            <person name="Higashiura N."/>
            <person name="Hirakawa H."/>
            <person name="Matsushita K."/>
        </authorList>
    </citation>
    <scope>NUCLEOTIDE SEQUENCE [LARGE SCALE GENOMIC DNA]</scope>
    <source>
        <strain evidence="2">101 / DSM 11237</strain>
    </source>
</reference>
<dbReference type="InterPro" id="IPR009297">
    <property type="entry name" value="DUF952"/>
</dbReference>
<dbReference type="Proteomes" id="UP000032668">
    <property type="component" value="Unassembled WGS sequence"/>
</dbReference>
<dbReference type="AlphaFoldDB" id="A0A0D6PK51"/>
<accession>A0A0D6PK51</accession>
<comment type="caution">
    <text evidence="1">The sequence shown here is derived from an EMBL/GenBank/DDBJ whole genome shotgun (WGS) entry which is preliminary data.</text>
</comment>
<dbReference type="Gene3D" id="3.20.170.20">
    <property type="entry name" value="Protein of unknown function DUF952"/>
    <property type="match status" value="1"/>
</dbReference>
<evidence type="ECO:0000313" key="2">
    <source>
        <dbReference type="Proteomes" id="UP000032668"/>
    </source>
</evidence>
<dbReference type="Pfam" id="PF06108">
    <property type="entry name" value="DUF952"/>
    <property type="match status" value="1"/>
</dbReference>
<evidence type="ECO:0000313" key="1">
    <source>
        <dbReference type="EMBL" id="GAN81786.1"/>
    </source>
</evidence>
<sequence length="112" mass="12060">MTSETAYKILTTGQFAALQDGRFEGAPVDQADGYIHLSTASQLDETLDKHFAGQDGLVIAAVPLAALGAALRWEISRGGQHFPHFYGRLEMRHISAHRPLEHGPGGRALLPG</sequence>
<dbReference type="PANTHER" id="PTHR34129">
    <property type="entry name" value="BLR1139 PROTEIN"/>
    <property type="match status" value="1"/>
</dbReference>
<keyword evidence="2" id="KW-1185">Reference proteome</keyword>